<dbReference type="AlphaFoldDB" id="A0AAD7AC76"/>
<feature type="compositionally biased region" description="Polar residues" evidence="1">
    <location>
        <begin position="145"/>
        <end position="158"/>
    </location>
</feature>
<reference evidence="2" key="1">
    <citation type="submission" date="2023-03" db="EMBL/GenBank/DDBJ databases">
        <title>Massive genome expansion in bonnet fungi (Mycena s.s.) driven by repeated elements and novel gene families across ecological guilds.</title>
        <authorList>
            <consortium name="Lawrence Berkeley National Laboratory"/>
            <person name="Harder C.B."/>
            <person name="Miyauchi S."/>
            <person name="Viragh M."/>
            <person name="Kuo A."/>
            <person name="Thoen E."/>
            <person name="Andreopoulos B."/>
            <person name="Lu D."/>
            <person name="Skrede I."/>
            <person name="Drula E."/>
            <person name="Henrissat B."/>
            <person name="Morin E."/>
            <person name="Kohler A."/>
            <person name="Barry K."/>
            <person name="LaButti K."/>
            <person name="Morin E."/>
            <person name="Salamov A."/>
            <person name="Lipzen A."/>
            <person name="Mereny Z."/>
            <person name="Hegedus B."/>
            <person name="Baldrian P."/>
            <person name="Stursova M."/>
            <person name="Weitz H."/>
            <person name="Taylor A."/>
            <person name="Grigoriev I.V."/>
            <person name="Nagy L.G."/>
            <person name="Martin F."/>
            <person name="Kauserud H."/>
        </authorList>
    </citation>
    <scope>NUCLEOTIDE SEQUENCE</scope>
    <source>
        <strain evidence="2">CBHHK002</strain>
    </source>
</reference>
<evidence type="ECO:0000256" key="1">
    <source>
        <dbReference type="SAM" id="MobiDB-lite"/>
    </source>
</evidence>
<sequence length="451" mass="48187">MHDVVPSRHPYRIRTRTRCFVSHCRVASYLSRCKDVGAFARASLLTSPCLVLPSSLFCCHWDNTSPSTSDPRRDEPAIPLIDERDQTDMSMSTMAASPPRTPARRQSRPDPRRATSDTSLFIHTHPIISPYAQAHESPRYRAASPSPNSPRAQQQQYRTSSPSPTSPHSPHPTSLHHSPLYRTASPRIPDGELARRHTTTATPTASPRRAQFGVPLPPTSPPGHLRQRSKTEPYGVAGESYGIPALEEQQQPRERPHGEGHGRKSSAYAALAALSGLGVGHPNARTGHVRGGGGSLSQSAPNGTSGQVTTPGSTPPLSADVRDESASESDDGGDEDVDGHRRKRRGRGTNGRLLTPPATPPRCSLVVVGDELVCGSGGACVHDGDPRPAFNARKASAQCRQLEGYVSFAAVEGLGEPPSPGPDGDLDDEEAGKKRGSLGAGIVGFWKGGFW</sequence>
<feature type="compositionally biased region" description="Polar residues" evidence="1">
    <location>
        <begin position="296"/>
        <end position="316"/>
    </location>
</feature>
<feature type="region of interest" description="Disordered" evidence="1">
    <location>
        <begin position="65"/>
        <end position="265"/>
    </location>
</feature>
<evidence type="ECO:0000313" key="3">
    <source>
        <dbReference type="Proteomes" id="UP001218218"/>
    </source>
</evidence>
<feature type="compositionally biased region" description="Basic and acidic residues" evidence="1">
    <location>
        <begin position="70"/>
        <end position="87"/>
    </location>
</feature>
<dbReference type="EMBL" id="JARIHO010000010">
    <property type="protein sequence ID" value="KAJ7354367.1"/>
    <property type="molecule type" value="Genomic_DNA"/>
</dbReference>
<dbReference type="Proteomes" id="UP001218218">
    <property type="component" value="Unassembled WGS sequence"/>
</dbReference>
<organism evidence="2 3">
    <name type="scientific">Mycena albidolilacea</name>
    <dbReference type="NCBI Taxonomy" id="1033008"/>
    <lineage>
        <taxon>Eukaryota</taxon>
        <taxon>Fungi</taxon>
        <taxon>Dikarya</taxon>
        <taxon>Basidiomycota</taxon>
        <taxon>Agaricomycotina</taxon>
        <taxon>Agaricomycetes</taxon>
        <taxon>Agaricomycetidae</taxon>
        <taxon>Agaricales</taxon>
        <taxon>Marasmiineae</taxon>
        <taxon>Mycenaceae</taxon>
        <taxon>Mycena</taxon>
    </lineage>
</organism>
<accession>A0AAD7AC76</accession>
<proteinExistence type="predicted"/>
<feature type="compositionally biased region" description="Low complexity" evidence="1">
    <location>
        <begin position="171"/>
        <end position="180"/>
    </location>
</feature>
<feature type="compositionally biased region" description="Basic and acidic residues" evidence="1">
    <location>
        <begin position="250"/>
        <end position="262"/>
    </location>
</feature>
<feature type="region of interest" description="Disordered" evidence="1">
    <location>
        <begin position="412"/>
        <end position="436"/>
    </location>
</feature>
<keyword evidence="3" id="KW-1185">Reference proteome</keyword>
<protein>
    <submittedName>
        <fullName evidence="2">Uncharacterized protein</fullName>
    </submittedName>
</protein>
<feature type="compositionally biased region" description="Acidic residues" evidence="1">
    <location>
        <begin position="326"/>
        <end position="337"/>
    </location>
</feature>
<evidence type="ECO:0000313" key="2">
    <source>
        <dbReference type="EMBL" id="KAJ7354367.1"/>
    </source>
</evidence>
<feature type="compositionally biased region" description="Low complexity" evidence="1">
    <location>
        <begin position="199"/>
        <end position="210"/>
    </location>
</feature>
<comment type="caution">
    <text evidence="2">The sequence shown here is derived from an EMBL/GenBank/DDBJ whole genome shotgun (WGS) entry which is preliminary data.</text>
</comment>
<gene>
    <name evidence="2" type="ORF">DFH08DRAFT_43659</name>
</gene>
<feature type="region of interest" description="Disordered" evidence="1">
    <location>
        <begin position="279"/>
        <end position="362"/>
    </location>
</feature>
<name>A0AAD7AC76_9AGAR</name>